<comment type="caution">
    <text evidence="1">The sequence shown here is derived from an EMBL/GenBank/DDBJ whole genome shotgun (WGS) entry which is preliminary data.</text>
</comment>
<dbReference type="Proteomes" id="UP000034069">
    <property type="component" value="Unassembled WGS sequence"/>
</dbReference>
<evidence type="ECO:0000313" key="1">
    <source>
        <dbReference type="EMBL" id="KKT34401.1"/>
    </source>
</evidence>
<dbReference type="AlphaFoldDB" id="A0A0G1GHH6"/>
<proteinExistence type="predicted"/>
<evidence type="ECO:0000313" key="2">
    <source>
        <dbReference type="Proteomes" id="UP000034069"/>
    </source>
</evidence>
<gene>
    <name evidence="1" type="ORF">UW23_C0040G0008</name>
</gene>
<protein>
    <submittedName>
        <fullName evidence="1">Uncharacterized protein</fullName>
    </submittedName>
</protein>
<dbReference type="EMBL" id="LCHN01000040">
    <property type="protein sequence ID" value="KKT34401.1"/>
    <property type="molecule type" value="Genomic_DNA"/>
</dbReference>
<organism evidence="1 2">
    <name type="scientific">Candidatus Collierbacteria bacterium GW2011_GWA1_44_12</name>
    <dbReference type="NCBI Taxonomy" id="1618376"/>
    <lineage>
        <taxon>Bacteria</taxon>
        <taxon>Candidatus Collieribacteriota</taxon>
    </lineage>
</organism>
<accession>A0A0G1GHH6</accession>
<reference evidence="1 2" key="1">
    <citation type="journal article" date="2015" name="Nature">
        <title>rRNA introns, odd ribosomes, and small enigmatic genomes across a large radiation of phyla.</title>
        <authorList>
            <person name="Brown C.T."/>
            <person name="Hug L.A."/>
            <person name="Thomas B.C."/>
            <person name="Sharon I."/>
            <person name="Castelle C.J."/>
            <person name="Singh A."/>
            <person name="Wilkins M.J."/>
            <person name="Williams K.H."/>
            <person name="Banfield J.F."/>
        </authorList>
    </citation>
    <scope>NUCLEOTIDE SEQUENCE [LARGE SCALE GENOMIC DNA]</scope>
</reference>
<sequence>MIQKISAPVSVELVYDHRKHTSLPRKILWDGRVFPILKLGLHHTFREGRDLHHVFSVAAQELSFRLRLDTSTLFWTLEEISDGLPN</sequence>
<name>A0A0G1GHH6_9BACT</name>